<evidence type="ECO:0000313" key="3">
    <source>
        <dbReference type="Proteomes" id="UP000727506"/>
    </source>
</evidence>
<comment type="caution">
    <text evidence="2">The sequence shown here is derived from an EMBL/GenBank/DDBJ whole genome shotgun (WGS) entry which is preliminary data.</text>
</comment>
<keyword evidence="1" id="KW-0812">Transmembrane</keyword>
<sequence length="150" mass="15671">MERIRSILRALCIVGAVWSALCCGPALFLLSGAPLVQNASLEAAGLVFRADIAYIATGALLLASGAFSFAVCLFGLRCTRLVKHMDVLRMLSLAGFSLFVACIVACLVIGKMHGVGWAAVIGAALLFSAASLSGEMSRALIASHMLRGER</sequence>
<dbReference type="EMBL" id="JAGZSV010000096">
    <property type="protein sequence ID" value="MBS6940990.1"/>
    <property type="molecule type" value="Genomic_DNA"/>
</dbReference>
<feature type="transmembrane region" description="Helical" evidence="1">
    <location>
        <begin position="52"/>
        <end position="76"/>
    </location>
</feature>
<dbReference type="AlphaFoldDB" id="A0A943UZP6"/>
<keyword evidence="1" id="KW-1133">Transmembrane helix</keyword>
<feature type="transmembrane region" description="Helical" evidence="1">
    <location>
        <begin position="88"/>
        <end position="110"/>
    </location>
</feature>
<gene>
    <name evidence="2" type="ORF">KH142_05850</name>
</gene>
<keyword evidence="1" id="KW-0472">Membrane</keyword>
<name>A0A943UZP6_9ACTN</name>
<protein>
    <submittedName>
        <fullName evidence="2">Uncharacterized protein</fullName>
    </submittedName>
</protein>
<dbReference type="Proteomes" id="UP000727506">
    <property type="component" value="Unassembled WGS sequence"/>
</dbReference>
<feature type="transmembrane region" description="Helical" evidence="1">
    <location>
        <begin position="7"/>
        <end position="32"/>
    </location>
</feature>
<accession>A0A943UZP6</accession>
<evidence type="ECO:0000313" key="2">
    <source>
        <dbReference type="EMBL" id="MBS6940990.1"/>
    </source>
</evidence>
<proteinExistence type="predicted"/>
<evidence type="ECO:0000256" key="1">
    <source>
        <dbReference type="SAM" id="Phobius"/>
    </source>
</evidence>
<organism evidence="2 3">
    <name type="scientific">Slackia piriformis</name>
    <dbReference type="NCBI Taxonomy" id="626934"/>
    <lineage>
        <taxon>Bacteria</taxon>
        <taxon>Bacillati</taxon>
        <taxon>Actinomycetota</taxon>
        <taxon>Coriobacteriia</taxon>
        <taxon>Eggerthellales</taxon>
        <taxon>Eggerthellaceae</taxon>
        <taxon>Slackia</taxon>
    </lineage>
</organism>
<feature type="transmembrane region" description="Helical" evidence="1">
    <location>
        <begin position="116"/>
        <end position="141"/>
    </location>
</feature>
<reference evidence="2" key="1">
    <citation type="submission" date="2021-02" db="EMBL/GenBank/DDBJ databases">
        <title>Infant gut strain persistence is associated with maternal origin, phylogeny, and functional potential including surface adhesion and iron acquisition.</title>
        <authorList>
            <person name="Lou Y.C."/>
        </authorList>
    </citation>
    <scope>NUCLEOTIDE SEQUENCE</scope>
    <source>
        <strain evidence="2">L2_039_000G1_dasL2_039_000G1_concoct_11</strain>
    </source>
</reference>